<evidence type="ECO:0000259" key="6">
    <source>
        <dbReference type="PROSITE" id="PS50011"/>
    </source>
</evidence>
<dbReference type="Gene3D" id="3.90.1580.10">
    <property type="entry name" value="paralog of FGE (formylglycine-generating enzyme)"/>
    <property type="match status" value="1"/>
</dbReference>
<dbReference type="InterPro" id="IPR008271">
    <property type="entry name" value="Ser/Thr_kinase_AS"/>
</dbReference>
<reference key="1">
    <citation type="submission" date="2010-11" db="EMBL/GenBank/DDBJ databases">
        <title>The complete sequence of chromosome of Isophaera pallida ATCC 43644.</title>
        <authorList>
            <consortium name="US DOE Joint Genome Institute (JGI-PGF)"/>
            <person name="Lucas S."/>
            <person name="Copeland A."/>
            <person name="Lapidus A."/>
            <person name="Bruce D."/>
            <person name="Goodwin L."/>
            <person name="Pitluck S."/>
            <person name="Kyrpides N."/>
            <person name="Mavromatis K."/>
            <person name="Pagani I."/>
            <person name="Ivanova N."/>
            <person name="Saunders E."/>
            <person name="Brettin T."/>
            <person name="Detter J.C."/>
            <person name="Han C."/>
            <person name="Tapia R."/>
            <person name="Land M."/>
            <person name="Hauser L."/>
            <person name="Markowitz V."/>
            <person name="Cheng J.-F."/>
            <person name="Hugenholtz P."/>
            <person name="Woyke T."/>
            <person name="Wu D."/>
            <person name="Eisen J.A."/>
        </authorList>
    </citation>
    <scope>NUCLEOTIDE SEQUENCE</scope>
    <source>
        <strain>ATCC 43644</strain>
    </source>
</reference>
<evidence type="ECO:0000256" key="2">
    <source>
        <dbReference type="ARBA" id="ARBA00022741"/>
    </source>
</evidence>
<keyword evidence="8" id="KW-1185">Reference proteome</keyword>
<reference evidence="7 8" key="2">
    <citation type="journal article" date="2011" name="Stand. Genomic Sci.">
        <title>Complete genome sequence of Isosphaera pallida type strain (IS1B).</title>
        <authorList>
            <consortium name="US DOE Joint Genome Institute (JGI-PGF)"/>
            <person name="Goker M."/>
            <person name="Cleland D."/>
            <person name="Saunders E."/>
            <person name="Lapidus A."/>
            <person name="Nolan M."/>
            <person name="Lucas S."/>
            <person name="Hammon N."/>
            <person name="Deshpande S."/>
            <person name="Cheng J.F."/>
            <person name="Tapia R."/>
            <person name="Han C."/>
            <person name="Goodwin L."/>
            <person name="Pitluck S."/>
            <person name="Liolios K."/>
            <person name="Pagani I."/>
            <person name="Ivanova N."/>
            <person name="Mavromatis K."/>
            <person name="Pati A."/>
            <person name="Chen A."/>
            <person name="Palaniappan K."/>
            <person name="Land M."/>
            <person name="Hauser L."/>
            <person name="Chang Y.J."/>
            <person name="Jeffries C.D."/>
            <person name="Detter J.C."/>
            <person name="Beck B."/>
            <person name="Woyke T."/>
            <person name="Bristow J."/>
            <person name="Eisen J.A."/>
            <person name="Markowitz V."/>
            <person name="Hugenholtz P."/>
            <person name="Kyrpides N.C."/>
            <person name="Klenk H.P."/>
        </authorList>
    </citation>
    <scope>NUCLEOTIDE SEQUENCE [LARGE SCALE GENOMIC DNA]</scope>
    <source>
        <strain evidence="8">ATCC 43644 / DSM 9630 / IS1B</strain>
    </source>
</reference>
<dbReference type="SMART" id="SM00220">
    <property type="entry name" value="S_TKc"/>
    <property type="match status" value="1"/>
</dbReference>
<feature type="compositionally biased region" description="Polar residues" evidence="5">
    <location>
        <begin position="568"/>
        <end position="577"/>
    </location>
</feature>
<sequence length="2069" mass="231552">MTDWREADEETRNLLLGLLALHEGWLDESQLINTYSAWVQTGSDRFEAMLSAYNRLDTSQLVRLFTMAADVLKRHQGDLHACAEELGQSALLSLLQSRFGRPDGPPVSEGVSGSETLDTHQLQQADTVDRSSESPPSLKTTPHESARPSSEISPSSSQLDLARFSTAETVQVSRPSASGSSNFPLPSHNPRPDDDGGNPTVNATLPTRDASTHAAPPPNEGRSPLSALLGGSTGNAGDLTPPPSTPDRFFHDSESAGDSPQTPQVPIHSSPPNRNTPASDTPKGCSPEPPFETSTIPAHFPLTSEARENQQTRESLTGNRARWALSTPQRFQIGHFFKSGGLGDLFHATDRKLDRPVVAKFIKPSKAIPKACREFIREAKITGSLEHPGVVPVYDLDNTESGLPFYTMRLIDGESLEDHLKPFHQLLNHCLGERERRVRYSELLIRFMDVCDTIAYAHSRGIVHRDIKPANIMIGRYGETIVLDWGLARRVRRVRELFGDRSAVLASVSAVSPSDSLEEAAYRSTRNVSAAHSSQTTPTPISPPKQSVTDHRDAGGPIGHHADERTLDQTISSTNLESTPAADSPSHSASSHQTQSHPNPPSDSLEETIEFAHSPLSAEIPSMSGSVRLDPGMTAAARWEDGKLVINNPLLTQEDEDEGDFIKGTPEFMSPEQALGLNREIDHYSDIYSLGVTLYQVLVGRKAFGERGTEPLESVLQKVIQGIFPPPRAVNPHVPRPLEAICLKAMATAPQDRYASVRDLKNDLSLWIADEPVSAYREPWYQRLFRHYRKHQSSYQAAVAAIAVLIAALIVFGLALGTIRTAEKDRADVRLWVSTESDQQFQELTRTRLSPNGSKSIPISQIEPLLIEQLRTPQFEKDRSRRVRAAVWLALFATAPPPDGLDYNREFLTHLDALSPQQIPTLVELFQQSPPLRRDAIRRQLEQWLAQEQTNNPGRLQAAALLCAPLPTSLDSTGKAAIVPDPTSPAFEYELNEHQVAWIVADLVEQPIGEIQSWTRLFLNQAERIRPRLLSDYRQTKTSQQRFILIEYYLAFCENDLSALVDPLPFVASEDFVKLFNALRRRMSEPGSLSAFQREAIIQRLRAAASSMSLETTIRLQSPQASDGVEIRFPADLDDLIKRPGMVWSKRGWVAADLNRRELERLDQALSRRGYRLIRCRPWRSSLGLRFAGVWDRPHRDKPRSPSWELEPELDPQLNLHPSNQQVASIESPVLKTHLAKRRAEGWRLIDASFTPSHDVPNQLPTLDAVRLCLLWHRDDPSDPPAPTTTLTLLPRISEDLTQLIRLDHLTTSDQHELFLVLEEEGRSSRIVSDADLGMIRALELEGEAPIDLTIEPVPPAPPHQTELIERLNPLLGIEAAGGVLKSNARINDGETPKREKRQNRVAPLTYRAWGLAMWGLWTRAGRDVLIARSDEMSLHRKWINDAMIDAAADREVEGLWRLQGRLDHQPKAAHPEAAQGVAWGRVAKIVESVRPKVAKTLLEGAARALVQAERNGFGNLPKLMGQTLPWAFQHDKEFQTMLARLQADQTHRLVLDNAPDRRGYILLFDLPRPDHASAQLATSPKTLVAPPDQAIPTTAAVLNHQGRIRFASVWQQILPPPETCREPNLQLAQTALALLLLDHDELALRSLRLDADPTLRHRLIERLETVMPELCARDHLLPLLSRLANPNDFESVDPGIVQGLILALEALTPHPQRDDASSPPPDAIELLKRIHRDHPHAGVHSAAEWLLNRWGQQSYLDAFLQSRAGRKPDEHFDWMVNSAGMTMIRVRVPREPIEVGLAPPELILERPREERLRYLTRRHRLVLPIDFAVSAHEVRLREYRRSLGQESVNDSKRSGDIPAQSLSLTDALRFCQWLNHCELADQPNALPPYQRDNPTPRDTNFNEPVLDELILDDHWRVLGGYRPWTRGEAEYATRAGSTGLTFFGDDLSLADRYVWFADNTELRPKPVGLSRPNAWGLFDTLGNMSEWTFTPRDDVDLNRSLGRDPLWDGRSIRPDHPFTDETLVEVMATSFRSNRSELRSGLVFQEGFGRLSEAIGFRVARGLPEGRW</sequence>
<keyword evidence="2" id="KW-0547">Nucleotide-binding</keyword>
<keyword evidence="4" id="KW-0067">ATP-binding</keyword>
<dbReference type="InterPro" id="IPR016187">
    <property type="entry name" value="CTDL_fold"/>
</dbReference>
<dbReference type="EMBL" id="CP002353">
    <property type="protein sequence ID" value="ADV61381.1"/>
    <property type="molecule type" value="Genomic_DNA"/>
</dbReference>
<feature type="compositionally biased region" description="Low complexity" evidence="5">
    <location>
        <begin position="147"/>
        <end position="157"/>
    </location>
</feature>
<dbReference type="Gene3D" id="1.10.510.10">
    <property type="entry name" value="Transferase(Phosphotransferase) domain 1"/>
    <property type="match status" value="2"/>
</dbReference>
<evidence type="ECO:0000256" key="3">
    <source>
        <dbReference type="ARBA" id="ARBA00022777"/>
    </source>
</evidence>
<dbReference type="SUPFAM" id="SSF56436">
    <property type="entry name" value="C-type lectin-like"/>
    <property type="match status" value="1"/>
</dbReference>
<dbReference type="InterPro" id="IPR000719">
    <property type="entry name" value="Prot_kinase_dom"/>
</dbReference>
<evidence type="ECO:0000313" key="8">
    <source>
        <dbReference type="Proteomes" id="UP000008631"/>
    </source>
</evidence>
<dbReference type="PROSITE" id="PS50011">
    <property type="entry name" value="PROTEIN_KINASE_DOM"/>
    <property type="match status" value="1"/>
</dbReference>
<feature type="domain" description="Protein kinase" evidence="6">
    <location>
        <begin position="331"/>
        <end position="768"/>
    </location>
</feature>
<keyword evidence="1" id="KW-0808">Transferase</keyword>
<feature type="compositionally biased region" description="Basic and acidic residues" evidence="5">
    <location>
        <begin position="548"/>
        <end position="567"/>
    </location>
</feature>
<dbReference type="Pfam" id="PF00069">
    <property type="entry name" value="Pkinase"/>
    <property type="match status" value="1"/>
</dbReference>
<dbReference type="PANTHER" id="PTHR43289">
    <property type="entry name" value="MITOGEN-ACTIVATED PROTEIN KINASE KINASE KINASE 20-RELATED"/>
    <property type="match status" value="1"/>
</dbReference>
<evidence type="ECO:0000313" key="7">
    <source>
        <dbReference type="EMBL" id="ADV61381.1"/>
    </source>
</evidence>
<evidence type="ECO:0000256" key="4">
    <source>
        <dbReference type="ARBA" id="ARBA00022840"/>
    </source>
</evidence>
<feature type="compositionally biased region" description="Polar residues" evidence="5">
    <location>
        <begin position="111"/>
        <end position="126"/>
    </location>
</feature>
<dbReference type="Proteomes" id="UP000008631">
    <property type="component" value="Chromosome"/>
</dbReference>
<feature type="region of interest" description="Disordered" evidence="5">
    <location>
        <begin position="97"/>
        <end position="321"/>
    </location>
</feature>
<feature type="compositionally biased region" description="Low complexity" evidence="5">
    <location>
        <begin position="578"/>
        <end position="597"/>
    </location>
</feature>
<keyword evidence="3 7" id="KW-0418">Kinase</keyword>
<dbReference type="eggNOG" id="COG1262">
    <property type="taxonomic scope" value="Bacteria"/>
</dbReference>
<dbReference type="InterPro" id="IPR005532">
    <property type="entry name" value="SUMF_dom"/>
</dbReference>
<dbReference type="KEGG" id="ipa:Isop_0790"/>
<protein>
    <submittedName>
        <fullName evidence="7">Serine/threonine protein kinase</fullName>
    </submittedName>
</protein>
<dbReference type="InterPro" id="IPR011009">
    <property type="entry name" value="Kinase-like_dom_sf"/>
</dbReference>
<dbReference type="PROSITE" id="PS00108">
    <property type="entry name" value="PROTEIN_KINASE_ST"/>
    <property type="match status" value="1"/>
</dbReference>
<dbReference type="InParanoid" id="E8R1V9"/>
<dbReference type="PANTHER" id="PTHR43289:SF6">
    <property type="entry name" value="SERINE_THREONINE-PROTEIN KINASE NEKL-3"/>
    <property type="match status" value="1"/>
</dbReference>
<evidence type="ECO:0000256" key="1">
    <source>
        <dbReference type="ARBA" id="ARBA00022679"/>
    </source>
</evidence>
<organism evidence="7 8">
    <name type="scientific">Isosphaera pallida (strain ATCC 43644 / DSM 9630 / IS1B)</name>
    <dbReference type="NCBI Taxonomy" id="575540"/>
    <lineage>
        <taxon>Bacteria</taxon>
        <taxon>Pseudomonadati</taxon>
        <taxon>Planctomycetota</taxon>
        <taxon>Planctomycetia</taxon>
        <taxon>Isosphaerales</taxon>
        <taxon>Isosphaeraceae</taxon>
        <taxon>Isosphaera</taxon>
    </lineage>
</organism>
<evidence type="ECO:0000256" key="5">
    <source>
        <dbReference type="SAM" id="MobiDB-lite"/>
    </source>
</evidence>
<feature type="region of interest" description="Disordered" evidence="5">
    <location>
        <begin position="522"/>
        <end position="606"/>
    </location>
</feature>
<dbReference type="SUPFAM" id="SSF56112">
    <property type="entry name" value="Protein kinase-like (PK-like)"/>
    <property type="match status" value="1"/>
</dbReference>
<dbReference type="OrthoDB" id="6111975at2"/>
<dbReference type="Pfam" id="PF03781">
    <property type="entry name" value="FGE-sulfatase"/>
    <property type="match status" value="1"/>
</dbReference>
<name>E8R1V9_ISOPI</name>
<dbReference type="HOGENOM" id="CLU_232845_0_0_0"/>
<feature type="compositionally biased region" description="Polar residues" evidence="5">
    <location>
        <begin position="166"/>
        <end position="184"/>
    </location>
</feature>
<proteinExistence type="predicted"/>
<feature type="compositionally biased region" description="Polar residues" evidence="5">
    <location>
        <begin position="270"/>
        <end position="279"/>
    </location>
</feature>
<keyword evidence="7" id="KW-0723">Serine/threonine-protein kinase</keyword>
<dbReference type="STRING" id="575540.Isop_0790"/>
<dbReference type="GO" id="GO:0004674">
    <property type="term" value="F:protein serine/threonine kinase activity"/>
    <property type="evidence" value="ECO:0007669"/>
    <property type="project" value="UniProtKB-KW"/>
</dbReference>
<dbReference type="eggNOG" id="COG0515">
    <property type="taxonomic scope" value="Bacteria"/>
</dbReference>
<dbReference type="InterPro" id="IPR042095">
    <property type="entry name" value="SUMF_sf"/>
</dbReference>
<gene>
    <name evidence="7" type="ordered locus">Isop_0790</name>
</gene>
<dbReference type="RefSeq" id="WP_013563670.1">
    <property type="nucleotide sequence ID" value="NC_014962.1"/>
</dbReference>
<feature type="compositionally biased region" description="Low complexity" evidence="5">
    <location>
        <begin position="533"/>
        <end position="547"/>
    </location>
</feature>
<dbReference type="CDD" id="cd14014">
    <property type="entry name" value="STKc_PknB_like"/>
    <property type="match status" value="1"/>
</dbReference>
<accession>E8R1V9</accession>
<dbReference type="GO" id="GO:0005524">
    <property type="term" value="F:ATP binding"/>
    <property type="evidence" value="ECO:0007669"/>
    <property type="project" value="UniProtKB-KW"/>
</dbReference>